<dbReference type="RefSeq" id="XP_044549018.1">
    <property type="nucleotide sequence ID" value="XM_044694341.1"/>
</dbReference>
<comment type="caution">
    <text evidence="3">The sequence shown here is derived from an EMBL/GenBank/DDBJ whole genome shotgun (WGS) entry which is preliminary data.</text>
</comment>
<protein>
    <recommendedName>
        <fullName evidence="2">Integrator complex subunit 3 N-terminal domain-containing protein</fullName>
    </recommendedName>
</protein>
<organism evidence="3 4">
    <name type="scientific">Naegleria lovaniensis</name>
    <name type="common">Amoeba</name>
    <dbReference type="NCBI Taxonomy" id="51637"/>
    <lineage>
        <taxon>Eukaryota</taxon>
        <taxon>Discoba</taxon>
        <taxon>Heterolobosea</taxon>
        <taxon>Tetramitia</taxon>
        <taxon>Eutetramitia</taxon>
        <taxon>Vahlkampfiidae</taxon>
        <taxon>Naegleria</taxon>
    </lineage>
</organism>
<dbReference type="EMBL" id="PYSW02000021">
    <property type="protein sequence ID" value="KAG2383339.1"/>
    <property type="molecule type" value="Genomic_DNA"/>
</dbReference>
<dbReference type="InterPro" id="IPR019333">
    <property type="entry name" value="INTS3_N"/>
</dbReference>
<dbReference type="GeneID" id="68097131"/>
<evidence type="ECO:0000313" key="3">
    <source>
        <dbReference type="EMBL" id="KAG2383339.1"/>
    </source>
</evidence>
<dbReference type="PANTHER" id="PTHR13587">
    <property type="entry name" value="INTEGRATOR COMPLEX SUBUNIT 3"/>
    <property type="match status" value="1"/>
</dbReference>
<feature type="compositionally biased region" description="Polar residues" evidence="1">
    <location>
        <begin position="8"/>
        <end position="19"/>
    </location>
</feature>
<dbReference type="GO" id="GO:0005737">
    <property type="term" value="C:cytoplasm"/>
    <property type="evidence" value="ECO:0007669"/>
    <property type="project" value="TreeGrafter"/>
</dbReference>
<feature type="compositionally biased region" description="Basic residues" evidence="1">
    <location>
        <begin position="1282"/>
        <end position="1297"/>
    </location>
</feature>
<evidence type="ECO:0000256" key="1">
    <source>
        <dbReference type="SAM" id="MobiDB-lite"/>
    </source>
</evidence>
<dbReference type="Pfam" id="PF10189">
    <property type="entry name" value="Ints3_N"/>
    <property type="match status" value="1"/>
</dbReference>
<feature type="compositionally biased region" description="Polar residues" evidence="1">
    <location>
        <begin position="514"/>
        <end position="524"/>
    </location>
</feature>
<evidence type="ECO:0000313" key="4">
    <source>
        <dbReference type="Proteomes" id="UP000816034"/>
    </source>
</evidence>
<gene>
    <name evidence="3" type="ORF">C9374_004676</name>
</gene>
<keyword evidence="4" id="KW-1185">Reference proteome</keyword>
<name>A0AA88GLU5_NAELO</name>
<proteinExistence type="predicted"/>
<evidence type="ECO:0000259" key="2">
    <source>
        <dbReference type="Pfam" id="PF10189"/>
    </source>
</evidence>
<feature type="compositionally biased region" description="Acidic residues" evidence="1">
    <location>
        <begin position="1261"/>
        <end position="1276"/>
    </location>
</feature>
<feature type="compositionally biased region" description="Low complexity" evidence="1">
    <location>
        <begin position="605"/>
        <end position="618"/>
    </location>
</feature>
<dbReference type="Proteomes" id="UP000816034">
    <property type="component" value="Unassembled WGS sequence"/>
</dbReference>
<reference evidence="3 4" key="1">
    <citation type="journal article" date="2018" name="BMC Genomics">
        <title>The genome of Naegleria lovaniensis, the basis for a comparative approach to unravel pathogenicity factors of the human pathogenic amoeba N. fowleri.</title>
        <authorList>
            <person name="Liechti N."/>
            <person name="Schurch N."/>
            <person name="Bruggmann R."/>
            <person name="Wittwer M."/>
        </authorList>
    </citation>
    <scope>NUCLEOTIDE SEQUENCE [LARGE SCALE GENOMIC DNA]</scope>
    <source>
        <strain evidence="3 4">ATCC 30569</strain>
    </source>
</reference>
<dbReference type="PANTHER" id="PTHR13587:SF7">
    <property type="entry name" value="INTEGRATOR COMPLEX SUBUNIT 3"/>
    <property type="match status" value="1"/>
</dbReference>
<sequence>MNTPPNPFQKSAPVNNPGSMVSPRLSPHQNSSRSQNVILQPQPVSFTSAIMTTIPLDVQDEWDKSLHQNFSILCEDIQMMSIRKEENIIISRIQEKNYPPNSRVPAFGLFYAALTSEDPTQLMIFTKIFNHIVNDFKGITEELKKFVETKFSKLQEPAAEKLGTFLAESIKFSDQFEAPFIALIKNMKTCDFGKKNMVLVEQILDICFQNKEWIYSNPKVLVRVLYSFLRMIEDIKILNMDRQGLDMLMKKQLQLVEDIIRDNISKDAIQSMGRDLVRVLYNIVKKYKISDTLEKLVFQQEVVYFQKILGTPSSSRILDSRINHDMFTQISFLISNVKMGNQRRYQTWFAQKFFTTPESEAVIPDLIRYINCVYHPPHETNPRWAILGWLFKSIKNPQILENAKLSIVYDMLFTISSETNEDLLRNSIVPVVFLMTNSIGKYTDVTNAILDFIFNFVERQEPYLNVSRQHVINSLQTCTQKLMDVGNNAINVVHEKIDNERKEKVKRYLLPQKDASTVQTSSVPPISVTPLTIPDAASTNSSTNKSPTLSPSKGPISTSPKGSTVPPSIPSPTTGPTSGFNAGEPKSTSSLAVSVKSPNRPLGASTTKSPTSPSRPLPFSAPTSKDSDMKNIRDIIEENLKNALNKSKALDQFEPALTNLTTQVSEYFELLHTSTPDAKEVEDSRNVCKQTISDLIDAFSNAVLAQPSDTNGFASFLIKILSFEFQPYTSQTIANQTNQHASLIVQTVMKERAEEERQHLEKTLLRNQTTLLYHLLDKVCAQVLPTLTGGQSREASADRTKKLKKEKFSQFIKFACKSDVSIGYRILCFYVTKIYSEKIQELELVKPHSTDTLLNILIYSQNYKYKNAYFTFYEWSLGARKQVQDVAGGQSIEQVFLKDMVACLDESHLLFTTLLPLISRDFSHLIQKNKEEIFKLIITRLYPHELQLVNTLVQNGRLKILFSQGKQKKPIPGTTSTTTPASQGITNLDYISQAIVMIQNLNDHFSDDYEYQMFWTLLTNEICYNHTLYCMNNCQSEEDQEAKKTTTELYYKFNITNFITSVLNTLPQQEIYFDILLNLVQRVTSMNPDGEALFSYEFIQNIITLPFEKFSTFPSTLLHNYLQCQYMKNDGFLLETTEKHFITILQELSLDKPDNTKKISVEQSQNVLMHFYYMKLLTNHSLQQVATKDPPSNNHYLLFECENFLKQIRKMKAHLPPNNAKLKFIFTQLIGDFEQVGGDEGPSDFVMEDSEESKVNNVKPEDEESKAEEEEEEEEQTEKKPPRLQRSKPRKFTKRKKDQQEEEEEEEEQENQDDENSDEEQSKTSPSKPKKRKQAKEEEPEEEEEEVQEVDDEMNDEEEEDDEAKALNNIKSSAKQRSGRNSRRRFNRR</sequence>
<feature type="compositionally biased region" description="Acidic residues" evidence="1">
    <location>
        <begin position="1338"/>
        <end position="1363"/>
    </location>
</feature>
<feature type="compositionally biased region" description="Basic residues" evidence="1">
    <location>
        <begin position="1377"/>
        <end position="1389"/>
    </location>
</feature>
<feature type="compositionally biased region" description="Polar residues" evidence="1">
    <location>
        <begin position="537"/>
        <end position="561"/>
    </location>
</feature>
<feature type="region of interest" description="Disordered" evidence="1">
    <location>
        <begin position="1236"/>
        <end position="1389"/>
    </location>
</feature>
<feature type="region of interest" description="Disordered" evidence="1">
    <location>
        <begin position="1"/>
        <end position="35"/>
    </location>
</feature>
<feature type="domain" description="Integrator complex subunit 3 N-terminal" evidence="2">
    <location>
        <begin position="107"/>
        <end position="506"/>
    </location>
</feature>
<feature type="compositionally biased region" description="Acidic residues" evidence="1">
    <location>
        <begin position="1300"/>
        <end position="1319"/>
    </location>
</feature>
<feature type="compositionally biased region" description="Low complexity" evidence="1">
    <location>
        <begin position="562"/>
        <end position="579"/>
    </location>
</feature>
<accession>A0AA88GLU5</accession>
<dbReference type="InterPro" id="IPR045334">
    <property type="entry name" value="INTS3"/>
</dbReference>
<feature type="region of interest" description="Disordered" evidence="1">
    <location>
        <begin position="514"/>
        <end position="630"/>
    </location>
</feature>